<dbReference type="GO" id="GO:0008047">
    <property type="term" value="F:enzyme activator activity"/>
    <property type="evidence" value="ECO:0007669"/>
    <property type="project" value="InterPro"/>
</dbReference>
<evidence type="ECO:0000256" key="2">
    <source>
        <dbReference type="ARBA" id="ARBA00022670"/>
    </source>
</evidence>
<dbReference type="Proteomes" id="UP000501253">
    <property type="component" value="Chromosome"/>
</dbReference>
<dbReference type="NCBIfam" id="TIGR00072">
    <property type="entry name" value="hydrog_prot"/>
    <property type="match status" value="1"/>
</dbReference>
<dbReference type="InterPro" id="IPR023430">
    <property type="entry name" value="Pept_HybD-like_dom_sf"/>
</dbReference>
<dbReference type="Gene3D" id="3.40.50.1450">
    <property type="entry name" value="HybD-like"/>
    <property type="match status" value="1"/>
</dbReference>
<proteinExistence type="inferred from homology"/>
<dbReference type="InterPro" id="IPR000671">
    <property type="entry name" value="Peptidase_A31"/>
</dbReference>
<reference evidence="5 6" key="1">
    <citation type="submission" date="2019-08" db="EMBL/GenBank/DDBJ databases">
        <title>Complete genome sequence of Thermosulfurimonas marina SU872T, an anaerobic thermophilic chemolithoautotrophic bacterium isolated from a shallow marine hydrothermal vent.</title>
        <authorList>
            <person name="Allioux M."/>
            <person name="Jebbar M."/>
            <person name="Slobodkina G."/>
            <person name="Slobodkin A."/>
            <person name="Moalic Y."/>
            <person name="Frolova A."/>
            <person name="Shao Z."/>
            <person name="Alain K."/>
        </authorList>
    </citation>
    <scope>NUCLEOTIDE SEQUENCE [LARGE SCALE GENOMIC DNA]</scope>
    <source>
        <strain evidence="5 6">SU872</strain>
    </source>
</reference>
<evidence type="ECO:0000256" key="4">
    <source>
        <dbReference type="ARBA" id="ARBA00022801"/>
    </source>
</evidence>
<dbReference type="PANTHER" id="PTHR30302:SF1">
    <property type="entry name" value="HYDROGENASE 2 MATURATION PROTEASE"/>
    <property type="match status" value="1"/>
</dbReference>
<keyword evidence="4" id="KW-0378">Hydrolase</keyword>
<accession>A0A6H1WSM1</accession>
<dbReference type="PANTHER" id="PTHR30302">
    <property type="entry name" value="HYDROGENASE 1 MATURATION PROTEASE"/>
    <property type="match status" value="1"/>
</dbReference>
<organism evidence="5 6">
    <name type="scientific">Thermosulfurimonas marina</name>
    <dbReference type="NCBI Taxonomy" id="2047767"/>
    <lineage>
        <taxon>Bacteria</taxon>
        <taxon>Pseudomonadati</taxon>
        <taxon>Thermodesulfobacteriota</taxon>
        <taxon>Thermodesulfobacteria</taxon>
        <taxon>Thermodesulfobacteriales</taxon>
        <taxon>Thermodesulfobacteriaceae</taxon>
        <taxon>Thermosulfurimonas</taxon>
    </lineage>
</organism>
<dbReference type="AlphaFoldDB" id="A0A6H1WSM1"/>
<comment type="similarity">
    <text evidence="1">Belongs to the peptidase A31 family.</text>
</comment>
<evidence type="ECO:0000313" key="6">
    <source>
        <dbReference type="Proteomes" id="UP000501253"/>
    </source>
</evidence>
<dbReference type="KEGG" id="tmai:FVE67_04860"/>
<evidence type="ECO:0000256" key="1">
    <source>
        <dbReference type="ARBA" id="ARBA00006814"/>
    </source>
</evidence>
<protein>
    <submittedName>
        <fullName evidence="5">Hydrogenase maturation protease</fullName>
    </submittedName>
</protein>
<gene>
    <name evidence="5" type="ORF">FVE67_04860</name>
</gene>
<dbReference type="CDD" id="cd06062">
    <property type="entry name" value="H2MP_MemB-H2up"/>
    <property type="match status" value="1"/>
</dbReference>
<dbReference type="EMBL" id="CP042909">
    <property type="protein sequence ID" value="QJA06170.1"/>
    <property type="molecule type" value="Genomic_DNA"/>
</dbReference>
<evidence type="ECO:0000313" key="5">
    <source>
        <dbReference type="EMBL" id="QJA06170.1"/>
    </source>
</evidence>
<name>A0A6H1WSM1_9BACT</name>
<keyword evidence="2 5" id="KW-0645">Protease</keyword>
<keyword evidence="3" id="KW-0064">Aspartyl protease</keyword>
<sequence>MRAPNLILGVGNLLLSDEGFGVHVVRELERRYRIPPEVEVVDGGCLGFSLPDYLRGRERVWVIDVVAAEALPGTIFTFRGKEVLSSFGALKPRTAHEATLVEALHFAEFAGVLPEDLTVFAAVPERLSPGLELSAPLQRALEEVLILLRSELAACGLGLEEKLCA</sequence>
<evidence type="ECO:0000256" key="3">
    <source>
        <dbReference type="ARBA" id="ARBA00022750"/>
    </source>
</evidence>
<dbReference type="GO" id="GO:0004190">
    <property type="term" value="F:aspartic-type endopeptidase activity"/>
    <property type="evidence" value="ECO:0007669"/>
    <property type="project" value="UniProtKB-KW"/>
</dbReference>
<dbReference type="SUPFAM" id="SSF53163">
    <property type="entry name" value="HybD-like"/>
    <property type="match status" value="1"/>
</dbReference>
<dbReference type="PRINTS" id="PR00446">
    <property type="entry name" value="HYDRGNUPTAKE"/>
</dbReference>
<keyword evidence="6" id="KW-1185">Reference proteome</keyword>
<dbReference type="Pfam" id="PF01750">
    <property type="entry name" value="HycI"/>
    <property type="match status" value="1"/>
</dbReference>
<dbReference type="GO" id="GO:0016485">
    <property type="term" value="P:protein processing"/>
    <property type="evidence" value="ECO:0007669"/>
    <property type="project" value="TreeGrafter"/>
</dbReference>